<dbReference type="GO" id="GO:0003677">
    <property type="term" value="F:DNA binding"/>
    <property type="evidence" value="ECO:0007669"/>
    <property type="project" value="InterPro"/>
</dbReference>
<evidence type="ECO:0000313" key="2">
    <source>
        <dbReference type="EMBL" id="GAG33252.1"/>
    </source>
</evidence>
<protein>
    <recommendedName>
        <fullName evidence="1">RNA polymerase sigma-70 region 1.2 domain-containing protein</fullName>
    </recommendedName>
</protein>
<name>X0XCU9_9ZZZZ</name>
<proteinExistence type="predicted"/>
<dbReference type="EMBL" id="BARS01048133">
    <property type="protein sequence ID" value="GAG33252.1"/>
    <property type="molecule type" value="Genomic_DNA"/>
</dbReference>
<sequence>MVTVLENVKDSEQVFSRDEELDLANREIDQEDEVSGRRITPSKWEFELGEGSLDLYLAELGQTPLLNAEEERVLGSQIE</sequence>
<organism evidence="2">
    <name type="scientific">marine sediment metagenome</name>
    <dbReference type="NCBI Taxonomy" id="412755"/>
    <lineage>
        <taxon>unclassified sequences</taxon>
        <taxon>metagenomes</taxon>
        <taxon>ecological metagenomes</taxon>
    </lineage>
</organism>
<accession>X0XCU9</accession>
<dbReference type="AlphaFoldDB" id="X0XCU9"/>
<feature type="non-terminal residue" evidence="2">
    <location>
        <position position="79"/>
    </location>
</feature>
<dbReference type="GO" id="GO:0006352">
    <property type="term" value="P:DNA-templated transcription initiation"/>
    <property type="evidence" value="ECO:0007669"/>
    <property type="project" value="InterPro"/>
</dbReference>
<reference evidence="2" key="1">
    <citation type="journal article" date="2014" name="Front. Microbiol.">
        <title>High frequency of phylogenetically diverse reductive dehalogenase-homologous genes in deep subseafloor sedimentary metagenomes.</title>
        <authorList>
            <person name="Kawai M."/>
            <person name="Futagami T."/>
            <person name="Toyoda A."/>
            <person name="Takaki Y."/>
            <person name="Nishi S."/>
            <person name="Hori S."/>
            <person name="Arai W."/>
            <person name="Tsubouchi T."/>
            <person name="Morono Y."/>
            <person name="Uchiyama I."/>
            <person name="Ito T."/>
            <person name="Fujiyama A."/>
            <person name="Inagaki F."/>
            <person name="Takami H."/>
        </authorList>
    </citation>
    <scope>NUCLEOTIDE SEQUENCE</scope>
    <source>
        <strain evidence="2">Expedition CK06-06</strain>
    </source>
</reference>
<dbReference type="GO" id="GO:0016987">
    <property type="term" value="F:sigma factor activity"/>
    <property type="evidence" value="ECO:0007669"/>
    <property type="project" value="InterPro"/>
</dbReference>
<comment type="caution">
    <text evidence="2">The sequence shown here is derived from an EMBL/GenBank/DDBJ whole genome shotgun (WGS) entry which is preliminary data.</text>
</comment>
<gene>
    <name evidence="2" type="ORF">S01H1_72202</name>
</gene>
<feature type="domain" description="RNA polymerase sigma-70 region 1.2" evidence="1">
    <location>
        <begin position="52"/>
        <end position="79"/>
    </location>
</feature>
<evidence type="ECO:0000259" key="1">
    <source>
        <dbReference type="Pfam" id="PF00140"/>
    </source>
</evidence>
<dbReference type="InterPro" id="IPR009042">
    <property type="entry name" value="RNA_pol_sigma70_r1_2"/>
</dbReference>
<dbReference type="Pfam" id="PF00140">
    <property type="entry name" value="Sigma70_r1_2"/>
    <property type="match status" value="1"/>
</dbReference>